<dbReference type="AlphaFoldDB" id="A0A2N9HCX4"/>
<dbReference type="InterPro" id="IPR043502">
    <property type="entry name" value="DNA/RNA_pol_sf"/>
</dbReference>
<organism evidence="2">
    <name type="scientific">Fagus sylvatica</name>
    <name type="common">Beechnut</name>
    <dbReference type="NCBI Taxonomy" id="28930"/>
    <lineage>
        <taxon>Eukaryota</taxon>
        <taxon>Viridiplantae</taxon>
        <taxon>Streptophyta</taxon>
        <taxon>Embryophyta</taxon>
        <taxon>Tracheophyta</taxon>
        <taxon>Spermatophyta</taxon>
        <taxon>Magnoliopsida</taxon>
        <taxon>eudicotyledons</taxon>
        <taxon>Gunneridae</taxon>
        <taxon>Pentapetalae</taxon>
        <taxon>rosids</taxon>
        <taxon>fabids</taxon>
        <taxon>Fagales</taxon>
        <taxon>Fagaceae</taxon>
        <taxon>Fagus</taxon>
    </lineage>
</organism>
<dbReference type="Pfam" id="PF00078">
    <property type="entry name" value="RVT_1"/>
    <property type="match status" value="1"/>
</dbReference>
<name>A0A2N9HCX4_FAGSY</name>
<evidence type="ECO:0000313" key="2">
    <source>
        <dbReference type="EMBL" id="SPD09434.1"/>
    </source>
</evidence>
<protein>
    <recommendedName>
        <fullName evidence="1">Reverse transcriptase domain-containing protein</fullName>
    </recommendedName>
</protein>
<dbReference type="SUPFAM" id="SSF56672">
    <property type="entry name" value="DNA/RNA polymerases"/>
    <property type="match status" value="1"/>
</dbReference>
<feature type="domain" description="Reverse transcriptase" evidence="1">
    <location>
        <begin position="1"/>
        <end position="126"/>
    </location>
</feature>
<dbReference type="PANTHER" id="PTHR33116">
    <property type="entry name" value="REVERSE TRANSCRIPTASE ZINC-BINDING DOMAIN-CONTAINING PROTEIN-RELATED-RELATED"/>
    <property type="match status" value="1"/>
</dbReference>
<dbReference type="PANTHER" id="PTHR33116:SF78">
    <property type="entry name" value="OS12G0587133 PROTEIN"/>
    <property type="match status" value="1"/>
</dbReference>
<gene>
    <name evidence="2" type="ORF">FSB_LOCUS37316</name>
</gene>
<sequence length="334" mass="37352">MLLSKGDPLSPLLFLLVMEILSRMLRKVEEEGLIRGFRAGSNAAEGLCISHLLYADDTILFCDADLDQLVYVRMVLTCFEAVTGLRVNMAKSEMVPVGEVQNIAELAESLCCHIGGLPLSYLGMPLGALYKAVAVWNPIIEKLERRLSGWQKLYLSKGGRLTLLKKLRSCKGTFLWGGMGDVVKHHLVGWDKVCTPKEVGGLGVRSLILTNKALLGKWLWRFGMEGDHLWRRVLMAKFGSDMGGWRTKPIRGPHGCGLWKGIMSGWEDYFQHVEFVVGQGTRVSFWKDKWLDVVAEFFQFLHSHMVPNAAPSQTSFGGSNARMGFLLLDHIIMP</sequence>
<accession>A0A2N9HCX4</accession>
<dbReference type="PROSITE" id="PS50878">
    <property type="entry name" value="RT_POL"/>
    <property type="match status" value="1"/>
</dbReference>
<reference evidence="2" key="1">
    <citation type="submission" date="2018-02" db="EMBL/GenBank/DDBJ databases">
        <authorList>
            <person name="Cohen D.B."/>
            <person name="Kent A.D."/>
        </authorList>
    </citation>
    <scope>NUCLEOTIDE SEQUENCE</scope>
</reference>
<dbReference type="InterPro" id="IPR000477">
    <property type="entry name" value="RT_dom"/>
</dbReference>
<evidence type="ECO:0000259" key="1">
    <source>
        <dbReference type="PROSITE" id="PS50878"/>
    </source>
</evidence>
<dbReference type="EMBL" id="OIVN01003199">
    <property type="protein sequence ID" value="SPD09434.1"/>
    <property type="molecule type" value="Genomic_DNA"/>
</dbReference>
<proteinExistence type="predicted"/>